<dbReference type="EMBL" id="GECU01033661">
    <property type="protein sequence ID" value="JAS74045.1"/>
    <property type="molecule type" value="Transcribed_RNA"/>
</dbReference>
<feature type="non-terminal residue" evidence="1">
    <location>
        <position position="152"/>
    </location>
</feature>
<dbReference type="AlphaFoldDB" id="A0A1B6HHG2"/>
<dbReference type="InterPro" id="IPR043502">
    <property type="entry name" value="DNA/RNA_pol_sf"/>
</dbReference>
<dbReference type="GO" id="GO:0071897">
    <property type="term" value="P:DNA biosynthetic process"/>
    <property type="evidence" value="ECO:0007669"/>
    <property type="project" value="UniProtKB-ARBA"/>
</dbReference>
<sequence length="152" mass="17316">MGLAPVDEKELISIIQQLPAKKSNDLNLMSTWLIKQCCKHLVRPLNKLVNSSFRTGVFPSLLKIAKVVPIFKKDDQSSINNYRPVSILPVLSKIFEKLFLIRMLQFLDKYSQLSNEQFGFRKGKSTTDAVVSLVDMIVEGIECRNHTMSVFL</sequence>
<evidence type="ECO:0000313" key="1">
    <source>
        <dbReference type="EMBL" id="JAS74045.1"/>
    </source>
</evidence>
<dbReference type="SUPFAM" id="SSF56672">
    <property type="entry name" value="DNA/RNA polymerases"/>
    <property type="match status" value="1"/>
</dbReference>
<accession>A0A1B6HHG2</accession>
<gene>
    <name evidence="1" type="ORF">g.49432</name>
</gene>
<reference evidence="1" key="1">
    <citation type="submission" date="2015-11" db="EMBL/GenBank/DDBJ databases">
        <title>De novo transcriptome assembly of four potential Pierce s Disease insect vectors from Arizona vineyards.</title>
        <authorList>
            <person name="Tassone E.E."/>
        </authorList>
    </citation>
    <scope>NUCLEOTIDE SEQUENCE</scope>
</reference>
<name>A0A1B6HHG2_9HEMI</name>
<protein>
    <submittedName>
        <fullName evidence="1">Uncharacterized protein</fullName>
    </submittedName>
</protein>
<dbReference type="PANTHER" id="PTHR19446">
    <property type="entry name" value="REVERSE TRANSCRIPTASES"/>
    <property type="match status" value="1"/>
</dbReference>
<proteinExistence type="predicted"/>
<organism evidence="1">
    <name type="scientific">Homalodisca liturata</name>
    <dbReference type="NCBI Taxonomy" id="320908"/>
    <lineage>
        <taxon>Eukaryota</taxon>
        <taxon>Metazoa</taxon>
        <taxon>Ecdysozoa</taxon>
        <taxon>Arthropoda</taxon>
        <taxon>Hexapoda</taxon>
        <taxon>Insecta</taxon>
        <taxon>Pterygota</taxon>
        <taxon>Neoptera</taxon>
        <taxon>Paraneoptera</taxon>
        <taxon>Hemiptera</taxon>
        <taxon>Auchenorrhyncha</taxon>
        <taxon>Membracoidea</taxon>
        <taxon>Cicadellidae</taxon>
        <taxon>Cicadellinae</taxon>
        <taxon>Proconiini</taxon>
        <taxon>Homalodisca</taxon>
    </lineage>
</organism>